<proteinExistence type="predicted"/>
<sequence>MERMLQRGVGCVSHSISYPNNNTICGKPQKSPSLEIREGCLRECADACTDTTYHLRVEEENMSQQDETGGFTGSLFELGLQFCVDGTKTLASTERFPEFTARSLEESVLDSEAFPVHECFDVEFRNHSGLYRE</sequence>
<evidence type="ECO:0000313" key="2">
    <source>
        <dbReference type="Proteomes" id="UP000827092"/>
    </source>
</evidence>
<reference evidence="1 2" key="1">
    <citation type="journal article" date="2022" name="Nat. Ecol. Evol.">
        <title>A masculinizing supergene underlies an exaggerated male reproductive morph in a spider.</title>
        <authorList>
            <person name="Hendrickx F."/>
            <person name="De Corte Z."/>
            <person name="Sonet G."/>
            <person name="Van Belleghem S.M."/>
            <person name="Kostlbacher S."/>
            <person name="Vangestel C."/>
        </authorList>
    </citation>
    <scope>NUCLEOTIDE SEQUENCE [LARGE SCALE GENOMIC DNA]</scope>
    <source>
        <strain evidence="1">W744_W776</strain>
    </source>
</reference>
<protein>
    <submittedName>
        <fullName evidence="1">Uncharacterized protein</fullName>
    </submittedName>
</protein>
<organism evidence="1 2">
    <name type="scientific">Oedothorax gibbosus</name>
    <dbReference type="NCBI Taxonomy" id="931172"/>
    <lineage>
        <taxon>Eukaryota</taxon>
        <taxon>Metazoa</taxon>
        <taxon>Ecdysozoa</taxon>
        <taxon>Arthropoda</taxon>
        <taxon>Chelicerata</taxon>
        <taxon>Arachnida</taxon>
        <taxon>Araneae</taxon>
        <taxon>Araneomorphae</taxon>
        <taxon>Entelegynae</taxon>
        <taxon>Araneoidea</taxon>
        <taxon>Linyphiidae</taxon>
        <taxon>Erigoninae</taxon>
        <taxon>Oedothorax</taxon>
    </lineage>
</organism>
<keyword evidence="2" id="KW-1185">Reference proteome</keyword>
<name>A0AAV6U942_9ARAC</name>
<comment type="caution">
    <text evidence="1">The sequence shown here is derived from an EMBL/GenBank/DDBJ whole genome shotgun (WGS) entry which is preliminary data.</text>
</comment>
<dbReference type="EMBL" id="JAFNEN010000553">
    <property type="protein sequence ID" value="KAG8180719.1"/>
    <property type="molecule type" value="Genomic_DNA"/>
</dbReference>
<accession>A0AAV6U942</accession>
<gene>
    <name evidence="1" type="ORF">JTE90_004678</name>
</gene>
<dbReference type="Proteomes" id="UP000827092">
    <property type="component" value="Unassembled WGS sequence"/>
</dbReference>
<evidence type="ECO:0000313" key="1">
    <source>
        <dbReference type="EMBL" id="KAG8180719.1"/>
    </source>
</evidence>
<dbReference type="AlphaFoldDB" id="A0AAV6U942"/>